<evidence type="ECO:0000256" key="1">
    <source>
        <dbReference type="SAM" id="MobiDB-lite"/>
    </source>
</evidence>
<dbReference type="InterPro" id="IPR036390">
    <property type="entry name" value="WH_DNA-bd_sf"/>
</dbReference>
<dbReference type="PROSITE" id="PS52050">
    <property type="entry name" value="WYL"/>
    <property type="match status" value="1"/>
</dbReference>
<evidence type="ECO:0000313" key="4">
    <source>
        <dbReference type="EMBL" id="RFS82325.1"/>
    </source>
</evidence>
<dbReference type="PANTHER" id="PTHR34580:SF3">
    <property type="entry name" value="PROTEIN PAFB"/>
    <property type="match status" value="1"/>
</dbReference>
<gene>
    <name evidence="4" type="ORF">D0T12_26265</name>
</gene>
<dbReference type="InterPro" id="IPR034660">
    <property type="entry name" value="DinB/YfiT-like"/>
</dbReference>
<reference evidence="4 5" key="1">
    <citation type="submission" date="2018-08" db="EMBL/GenBank/DDBJ databases">
        <title>Actinomadura spongicola sp. nov., isolated from marine sponge Leucetta chagosensis.</title>
        <authorList>
            <person name="Li L."/>
            <person name="Lin H.W."/>
        </authorList>
    </citation>
    <scope>NUCLEOTIDE SEQUENCE [LARGE SCALE GENOMIC DNA]</scope>
    <source>
        <strain evidence="4 5">LHW52907</strain>
    </source>
</reference>
<feature type="domain" description="Helix-turn-helix type 11" evidence="2">
    <location>
        <begin position="44"/>
        <end position="98"/>
    </location>
</feature>
<evidence type="ECO:0000259" key="2">
    <source>
        <dbReference type="Pfam" id="PF08279"/>
    </source>
</evidence>
<protein>
    <submittedName>
        <fullName evidence="4">HTH domain-containing protein</fullName>
    </submittedName>
</protein>
<dbReference type="PANTHER" id="PTHR34580">
    <property type="match status" value="1"/>
</dbReference>
<evidence type="ECO:0000259" key="3">
    <source>
        <dbReference type="Pfam" id="PF13280"/>
    </source>
</evidence>
<dbReference type="InterPro" id="IPR026881">
    <property type="entry name" value="WYL_dom"/>
</dbReference>
<dbReference type="EMBL" id="QVNQ01000009">
    <property type="protein sequence ID" value="RFS82325.1"/>
    <property type="molecule type" value="Genomic_DNA"/>
</dbReference>
<dbReference type="Proteomes" id="UP000262882">
    <property type="component" value="Unassembled WGS sequence"/>
</dbReference>
<sequence length="422" mass="46214">MTRPVRSGSPGGPIPLARRGFGPPAARWNVGGRGHDGVVDRVDRLLALVAELRAASPEPVEAATLAERLGVSERTVRRDVELLTHGGLPVRARKGRGYVLPPTAERVPLTEAESLTGPVRDTLAEAVRTRRIVRLAYTDQAGARSFRDVEAHGLVVAPYGEYLVGWCRMRDGPRMFRVDRVGAAFLAGRGAEVRDLDELVAALRVPMPRPPDRAGPRGPAGAARARAWTLDRVEYVRSRLRDVVAEVSPTGPRPRSAPRSVPGSGAAALRGVLGHLAEWTRWQAAAVRSAATGEEPVLPGRRPWFPPEFDREMPYEARERMIQDVMALRSLGDVARDLEEVLASVAHWAADCDDALWEVELPDPRPYGPPGAPRPLADLLAGWRGPLAHIEWHLDRLTDEPPPSPFLDEEDVWLVDHCPLQA</sequence>
<dbReference type="Gene3D" id="1.20.120.450">
    <property type="entry name" value="dinb family like domain"/>
    <property type="match status" value="1"/>
</dbReference>
<proteinExistence type="predicted"/>
<comment type="caution">
    <text evidence="4">The sequence shown here is derived from an EMBL/GenBank/DDBJ whole genome shotgun (WGS) entry which is preliminary data.</text>
</comment>
<dbReference type="Pfam" id="PF08279">
    <property type="entry name" value="HTH_11"/>
    <property type="match status" value="1"/>
</dbReference>
<dbReference type="Gene3D" id="1.10.10.10">
    <property type="entry name" value="Winged helix-like DNA-binding domain superfamily/Winged helix DNA-binding domain"/>
    <property type="match status" value="1"/>
</dbReference>
<feature type="domain" description="WYL" evidence="3">
    <location>
        <begin position="120"/>
        <end position="183"/>
    </location>
</feature>
<dbReference type="SUPFAM" id="SSF46785">
    <property type="entry name" value="Winged helix' DNA-binding domain"/>
    <property type="match status" value="1"/>
</dbReference>
<name>A0A372GAC8_9ACTN</name>
<keyword evidence="5" id="KW-1185">Reference proteome</keyword>
<evidence type="ECO:0000313" key="5">
    <source>
        <dbReference type="Proteomes" id="UP000262882"/>
    </source>
</evidence>
<dbReference type="InterPro" id="IPR013196">
    <property type="entry name" value="HTH_11"/>
</dbReference>
<dbReference type="AlphaFoldDB" id="A0A372GAC8"/>
<accession>A0A372GAC8</accession>
<feature type="region of interest" description="Disordered" evidence="1">
    <location>
        <begin position="1"/>
        <end position="20"/>
    </location>
</feature>
<dbReference type="InterPro" id="IPR036388">
    <property type="entry name" value="WH-like_DNA-bd_sf"/>
</dbReference>
<dbReference type="InterPro" id="IPR051534">
    <property type="entry name" value="CBASS_pafABC_assoc_protein"/>
</dbReference>
<dbReference type="Pfam" id="PF13280">
    <property type="entry name" value="WYL"/>
    <property type="match status" value="1"/>
</dbReference>
<organism evidence="4 5">
    <name type="scientific">Actinomadura spongiicola</name>
    <dbReference type="NCBI Taxonomy" id="2303421"/>
    <lineage>
        <taxon>Bacteria</taxon>
        <taxon>Bacillati</taxon>
        <taxon>Actinomycetota</taxon>
        <taxon>Actinomycetes</taxon>
        <taxon>Streptosporangiales</taxon>
        <taxon>Thermomonosporaceae</taxon>
        <taxon>Actinomadura</taxon>
    </lineage>
</organism>